<feature type="compositionally biased region" description="Basic and acidic residues" evidence="1">
    <location>
        <begin position="234"/>
        <end position="243"/>
    </location>
</feature>
<feature type="compositionally biased region" description="Basic residues" evidence="1">
    <location>
        <begin position="200"/>
        <end position="216"/>
    </location>
</feature>
<accession>A0A6J4LYB3</accession>
<proteinExistence type="predicted"/>
<feature type="region of interest" description="Disordered" evidence="1">
    <location>
        <begin position="200"/>
        <end position="267"/>
    </location>
</feature>
<feature type="non-terminal residue" evidence="2">
    <location>
        <position position="267"/>
    </location>
</feature>
<feature type="compositionally biased region" description="Basic residues" evidence="1">
    <location>
        <begin position="79"/>
        <end position="94"/>
    </location>
</feature>
<evidence type="ECO:0000256" key="1">
    <source>
        <dbReference type="SAM" id="MobiDB-lite"/>
    </source>
</evidence>
<feature type="compositionally biased region" description="Basic residues" evidence="1">
    <location>
        <begin position="128"/>
        <end position="137"/>
    </location>
</feature>
<organism evidence="2">
    <name type="scientific">uncultured Microvirga sp</name>
    <dbReference type="NCBI Taxonomy" id="412392"/>
    <lineage>
        <taxon>Bacteria</taxon>
        <taxon>Pseudomonadati</taxon>
        <taxon>Pseudomonadota</taxon>
        <taxon>Alphaproteobacteria</taxon>
        <taxon>Hyphomicrobiales</taxon>
        <taxon>Methylobacteriaceae</taxon>
        <taxon>Microvirga</taxon>
        <taxon>environmental samples</taxon>
    </lineage>
</organism>
<reference evidence="2" key="1">
    <citation type="submission" date="2020-02" db="EMBL/GenBank/DDBJ databases">
        <authorList>
            <person name="Meier V. D."/>
        </authorList>
    </citation>
    <scope>NUCLEOTIDE SEQUENCE</scope>
    <source>
        <strain evidence="2">AVDCRST_MAG90</strain>
    </source>
</reference>
<dbReference type="AlphaFoldDB" id="A0A6J4LYB3"/>
<name>A0A6J4LYB3_9HYPH</name>
<sequence>SRLLPKPSRRRGGPEGGRRGLAAARHRLRLRRISRRRPGPRQGGDRRLSGGQRTRAGQGFCVEPRGRAGAGAGRDRARGRPLARAQGHRGHHGARHECGRDRKLHRRRGARADADLAQGRQGVGSGCARRRPARRAAGRGLLRPRPSAAARSDGAHDGLARHRRRGARGRLAPLRRGDRGPGLRVFAGPFCGRRRRDLRHGARHRGDHRAHRHARGRGQVPGPSAGRRARRRRGDGDGRDRASGGRLRARARRVAARRRVGGHRREL</sequence>
<feature type="compositionally biased region" description="Basic residues" evidence="1">
    <location>
        <begin position="24"/>
        <end position="39"/>
    </location>
</feature>
<evidence type="ECO:0000313" key="2">
    <source>
        <dbReference type="EMBL" id="CAA9345137.1"/>
    </source>
</evidence>
<gene>
    <name evidence="2" type="ORF">AVDCRST_MAG90-2147</name>
</gene>
<feature type="compositionally biased region" description="Basic residues" evidence="1">
    <location>
        <begin position="247"/>
        <end position="267"/>
    </location>
</feature>
<dbReference type="EMBL" id="CADCUC010000422">
    <property type="protein sequence ID" value="CAA9345137.1"/>
    <property type="molecule type" value="Genomic_DNA"/>
</dbReference>
<feature type="region of interest" description="Disordered" evidence="1">
    <location>
        <begin position="1"/>
        <end position="188"/>
    </location>
</feature>
<feature type="non-terminal residue" evidence="2">
    <location>
        <position position="1"/>
    </location>
</feature>
<protein>
    <submittedName>
        <fullName evidence="2">Putative membrane protein</fullName>
    </submittedName>
</protein>